<comment type="similarity">
    <text evidence="1">Belongs to the DNA mismatch repair MutS family.</text>
</comment>
<dbReference type="InterPro" id="IPR007696">
    <property type="entry name" value="DNA_mismatch_repair_MutS_core"/>
</dbReference>
<dbReference type="PROSITE" id="PS00486">
    <property type="entry name" value="DNA_MISMATCH_REPAIR_2"/>
    <property type="match status" value="1"/>
</dbReference>
<name>A0AA35JGY8_SACK1</name>
<dbReference type="Pfam" id="PF05188">
    <property type="entry name" value="MutS_II"/>
    <property type="match status" value="1"/>
</dbReference>
<feature type="region of interest" description="Disordered" evidence="6">
    <location>
        <begin position="22"/>
        <end position="48"/>
    </location>
</feature>
<keyword evidence="3" id="KW-0067">ATP-binding</keyword>
<dbReference type="GO" id="GO:0030983">
    <property type="term" value="F:mismatched DNA binding"/>
    <property type="evidence" value="ECO:0007669"/>
    <property type="project" value="InterPro"/>
</dbReference>
<sequence length="879" mass="99374">MSESNLSSFISTKYFNLRSAANSSNPISKQGTKKNKRNRKSPTNSSSCTFKKKTLQTAQTIWEDGERGLSHSRYLMNGSVASRTTTSLSRYSTNASLLGPSVDCVLCCIYEVPRDISTRIGLCIINCNTGQMYLSDFMDSQIYIRVVHKLQIYQPTDILIPSNSLTPTVSKLATMIKFNVNETVKIEEGSRKCFNSQDGLAAITKYLIDDTKKCLKIEELIDKPFALCAASAAVSYMEEIISKNTRNLNAFRKLRIQFEGTENTMLIDSKTARGLELVENKLDKNGISLWKFLDSTSTRMGQRSLRNNILQPLTDKESIEMRLEALEELEAKDDLLQDLRLEMKSLPDLDKLFSRLLCVNHSAIKSDQRINYVLLLKETLQSVKSLKNILNNEPTKSRLITETKRIFNNDANMEIERLINGSINEDCVWASSAIQLLNQRSYAVKSDSNGLLDVSRQIYQEVKEEFFREVDDLRSKNKINLDHNYDSARGFYLRIKRQDFTEDITSLPEIFISRTIKKNYIECTTLNIIKKNSRLKGAMEEILLLSEQTVNELLDKIAAHISELFMIAEAVAILDLVCSFAHNLKENNYIIPTFGKNLLIQDSRHPLLEKVIKNFVPNTISSTKNSSSLQIITGCNMSGKSVYLKQVALICIMAQMGSGISARYGSFPIFKRLHARVCNDTMELTSSNFGFEMKEMAYFLDDINSDTLLILDELGRGSSVADGFCVSLAVTEHLLRTGTTVFLSTHFQDIPEIMSKKPAVSHLHMDAVVLNDNSIKMRYHLTQKSVTIENSGIKAVDKIFSPNIIEEAYNIHSGLQIAKARTEKNKDSGDVVDEEAINQIKRIHNLVAILKECAENEKEPLALEKLREINSEFIEKFEG</sequence>
<dbReference type="InterPro" id="IPR000432">
    <property type="entry name" value="DNA_mismatch_repair_MutS_C"/>
</dbReference>
<dbReference type="InterPro" id="IPR045076">
    <property type="entry name" value="MutS"/>
</dbReference>
<dbReference type="SUPFAM" id="SSF52540">
    <property type="entry name" value="P-loop containing nucleoside triphosphate hydrolases"/>
    <property type="match status" value="1"/>
</dbReference>
<keyword evidence="5" id="KW-0469">Meiosis</keyword>
<dbReference type="InterPro" id="IPR011184">
    <property type="entry name" value="DNA_mismatch_repair_Msh2"/>
</dbReference>
<evidence type="ECO:0000256" key="4">
    <source>
        <dbReference type="ARBA" id="ARBA00023125"/>
    </source>
</evidence>
<dbReference type="Pfam" id="PF05190">
    <property type="entry name" value="MutS_IV"/>
    <property type="match status" value="1"/>
</dbReference>
<dbReference type="Pfam" id="PF00488">
    <property type="entry name" value="MutS_V"/>
    <property type="match status" value="1"/>
</dbReference>
<dbReference type="SMART" id="SM00534">
    <property type="entry name" value="MUTSac"/>
    <property type="match status" value="1"/>
</dbReference>
<dbReference type="AlphaFoldDB" id="A0AA35JGY8"/>
<dbReference type="GO" id="GO:0006298">
    <property type="term" value="P:mismatch repair"/>
    <property type="evidence" value="ECO:0007669"/>
    <property type="project" value="InterPro"/>
</dbReference>
<evidence type="ECO:0000256" key="2">
    <source>
        <dbReference type="ARBA" id="ARBA00022741"/>
    </source>
</evidence>
<dbReference type="SMART" id="SM00533">
    <property type="entry name" value="MUTSd"/>
    <property type="match status" value="1"/>
</dbReference>
<dbReference type="PANTHER" id="PTHR11361">
    <property type="entry name" value="DNA MISMATCH REPAIR PROTEIN MUTS FAMILY MEMBER"/>
    <property type="match status" value="1"/>
</dbReference>
<dbReference type="Gene3D" id="1.10.1420.10">
    <property type="match status" value="2"/>
</dbReference>
<dbReference type="GeneID" id="80923772"/>
<feature type="compositionally biased region" description="Basic residues" evidence="6">
    <location>
        <begin position="31"/>
        <end position="40"/>
    </location>
</feature>
<dbReference type="InterPro" id="IPR036187">
    <property type="entry name" value="DNA_mismatch_repair_MutS_sf"/>
</dbReference>
<dbReference type="CDD" id="cd03282">
    <property type="entry name" value="ABC_MSH4_euk"/>
    <property type="match status" value="1"/>
</dbReference>
<dbReference type="InterPro" id="IPR007860">
    <property type="entry name" value="DNA_mmatch_repair_MutS_con_dom"/>
</dbReference>
<dbReference type="InterPro" id="IPR007861">
    <property type="entry name" value="DNA_mismatch_repair_MutS_clamp"/>
</dbReference>
<protein>
    <recommendedName>
        <fullName evidence="7">DNA mismatch repair proteins mutS family domain-containing protein</fullName>
    </recommendedName>
</protein>
<dbReference type="GO" id="GO:0005524">
    <property type="term" value="F:ATP binding"/>
    <property type="evidence" value="ECO:0007669"/>
    <property type="project" value="UniProtKB-KW"/>
</dbReference>
<dbReference type="Proteomes" id="UP001162087">
    <property type="component" value="Chromosome 6"/>
</dbReference>
<dbReference type="SUPFAM" id="SSF53150">
    <property type="entry name" value="DNA repair protein MutS, domain II"/>
    <property type="match status" value="1"/>
</dbReference>
<keyword evidence="4" id="KW-0238">DNA-binding</keyword>
<accession>A0AA35JGY8</accession>
<dbReference type="PANTHER" id="PTHR11361:SF21">
    <property type="entry name" value="MUTS PROTEIN HOMOLOG 4"/>
    <property type="match status" value="1"/>
</dbReference>
<evidence type="ECO:0000256" key="6">
    <source>
        <dbReference type="SAM" id="MobiDB-lite"/>
    </source>
</evidence>
<dbReference type="SUPFAM" id="SSF48334">
    <property type="entry name" value="DNA repair protein MutS, domain III"/>
    <property type="match status" value="1"/>
</dbReference>
<dbReference type="GO" id="GO:0007131">
    <property type="term" value="P:reciprocal meiotic recombination"/>
    <property type="evidence" value="ECO:0007669"/>
    <property type="project" value="TreeGrafter"/>
</dbReference>
<evidence type="ECO:0000259" key="7">
    <source>
        <dbReference type="PROSITE" id="PS00486"/>
    </source>
</evidence>
<evidence type="ECO:0000313" key="8">
    <source>
        <dbReference type="EMBL" id="CAI4060959.1"/>
    </source>
</evidence>
<dbReference type="EMBL" id="OX365901">
    <property type="protein sequence ID" value="CAI4060959.1"/>
    <property type="molecule type" value="Genomic_DNA"/>
</dbReference>
<keyword evidence="2" id="KW-0547">Nucleotide-binding</keyword>
<keyword evidence="9" id="KW-1185">Reference proteome</keyword>
<dbReference type="Gene3D" id="3.40.50.300">
    <property type="entry name" value="P-loop containing nucleotide triphosphate hydrolases"/>
    <property type="match status" value="1"/>
</dbReference>
<dbReference type="PIRSF" id="PIRSF005813">
    <property type="entry name" value="MSH2"/>
    <property type="match status" value="1"/>
</dbReference>
<dbReference type="InterPro" id="IPR036678">
    <property type="entry name" value="MutS_con_dom_sf"/>
</dbReference>
<dbReference type="RefSeq" id="XP_056087472.1">
    <property type="nucleotide sequence ID" value="XM_056227674.1"/>
</dbReference>
<dbReference type="Pfam" id="PF05192">
    <property type="entry name" value="MutS_III"/>
    <property type="match status" value="1"/>
</dbReference>
<gene>
    <name evidence="8" type="primary">SKDI06G0640</name>
    <name evidence="8" type="ORF">SKDI_06G0640</name>
</gene>
<evidence type="ECO:0000256" key="1">
    <source>
        <dbReference type="ARBA" id="ARBA00006271"/>
    </source>
</evidence>
<dbReference type="InterPro" id="IPR027417">
    <property type="entry name" value="P-loop_NTPase"/>
</dbReference>
<evidence type="ECO:0000313" key="9">
    <source>
        <dbReference type="Proteomes" id="UP001162087"/>
    </source>
</evidence>
<feature type="domain" description="DNA mismatch repair proteins mutS family" evidence="7">
    <location>
        <begin position="707"/>
        <end position="723"/>
    </location>
</feature>
<dbReference type="Gene3D" id="3.30.420.110">
    <property type="entry name" value="MutS, connector domain"/>
    <property type="match status" value="1"/>
</dbReference>
<evidence type="ECO:0000256" key="5">
    <source>
        <dbReference type="ARBA" id="ARBA00023254"/>
    </source>
</evidence>
<proteinExistence type="inferred from homology"/>
<organism evidence="8 9">
    <name type="scientific">Saccharomyces kudriavzevii (strain ATCC MYA-4449 / AS 2.2408 / CBS 8840 / NBRC 1802 / NCYC 2889)</name>
    <name type="common">Yeast</name>
    <dbReference type="NCBI Taxonomy" id="226230"/>
    <lineage>
        <taxon>Eukaryota</taxon>
        <taxon>Fungi</taxon>
        <taxon>Dikarya</taxon>
        <taxon>Ascomycota</taxon>
        <taxon>Saccharomycotina</taxon>
        <taxon>Saccharomycetes</taxon>
        <taxon>Saccharomycetales</taxon>
        <taxon>Saccharomycetaceae</taxon>
        <taxon>Saccharomyces</taxon>
    </lineage>
</organism>
<evidence type="ECO:0000256" key="3">
    <source>
        <dbReference type="ARBA" id="ARBA00022840"/>
    </source>
</evidence>
<dbReference type="GO" id="GO:0005634">
    <property type="term" value="C:nucleus"/>
    <property type="evidence" value="ECO:0007669"/>
    <property type="project" value="TreeGrafter"/>
</dbReference>
<reference evidence="8" key="1">
    <citation type="submission" date="2022-10" db="EMBL/GenBank/DDBJ databases">
        <authorList>
            <person name="Byrne P K."/>
        </authorList>
    </citation>
    <scope>NUCLEOTIDE SEQUENCE</scope>
    <source>
        <strain evidence="8">IFO1802</strain>
    </source>
</reference>
<dbReference type="GO" id="GO:0140664">
    <property type="term" value="F:ATP-dependent DNA damage sensor activity"/>
    <property type="evidence" value="ECO:0007669"/>
    <property type="project" value="InterPro"/>
</dbReference>